<reference evidence="2 3" key="1">
    <citation type="submission" date="2019-04" db="EMBL/GenBank/DDBJ databases">
        <authorList>
            <person name="Van Vliet M D."/>
        </authorList>
    </citation>
    <scope>NUCLEOTIDE SEQUENCE [LARGE SCALE GENOMIC DNA]</scope>
    <source>
        <strain evidence="2 3">F21</strain>
    </source>
</reference>
<dbReference type="InterPro" id="IPR036502">
    <property type="entry name" value="NiSOD_sf"/>
</dbReference>
<evidence type="ECO:0000256" key="1">
    <source>
        <dbReference type="SAM" id="SignalP"/>
    </source>
</evidence>
<gene>
    <name evidence="2" type="ORF">SCARR_02187</name>
</gene>
<dbReference type="GO" id="GO:0016151">
    <property type="term" value="F:nickel cation binding"/>
    <property type="evidence" value="ECO:0007669"/>
    <property type="project" value="InterPro"/>
</dbReference>
<dbReference type="GO" id="GO:0004784">
    <property type="term" value="F:superoxide dismutase activity"/>
    <property type="evidence" value="ECO:0007669"/>
    <property type="project" value="InterPro"/>
</dbReference>
<dbReference type="Pfam" id="PF09055">
    <property type="entry name" value="Sod_Ni"/>
    <property type="match status" value="1"/>
</dbReference>
<dbReference type="InterPro" id="IPR014123">
    <property type="entry name" value="Superoxide_dismutase_Ni-type"/>
</dbReference>
<keyword evidence="1" id="KW-0732">Signal</keyword>
<dbReference type="RefSeq" id="WP_136061568.1">
    <property type="nucleotide sequence ID" value="NZ_CAAHFH010000001.1"/>
</dbReference>
<evidence type="ECO:0000313" key="2">
    <source>
        <dbReference type="EMBL" id="VGO20126.1"/>
    </source>
</evidence>
<dbReference type="AlphaFoldDB" id="A0A6C2ULY5"/>
<dbReference type="EMBL" id="CAAHFH010000001">
    <property type="protein sequence ID" value="VGO20126.1"/>
    <property type="molecule type" value="Genomic_DNA"/>
</dbReference>
<organism evidence="2 3">
    <name type="scientific">Pontiella sulfatireligans</name>
    <dbReference type="NCBI Taxonomy" id="2750658"/>
    <lineage>
        <taxon>Bacteria</taxon>
        <taxon>Pseudomonadati</taxon>
        <taxon>Kiritimatiellota</taxon>
        <taxon>Kiritimatiellia</taxon>
        <taxon>Kiritimatiellales</taxon>
        <taxon>Pontiellaceae</taxon>
        <taxon>Pontiella</taxon>
    </lineage>
</organism>
<sequence length="146" mass="17192">MKKAIKYSTIMVLFAVAAVATVRAHCQVPCGIYDDQMRIHMMEEHVTTIEKAMKQIESGQNQNQTVRWVMNKEKHADELTEIVTYYFLAQRIKPDMEHYEENLKTLHQIIVYSMKAKQTTDLKNVEKLTELIHSLEHTYFGEKHQH</sequence>
<dbReference type="SUPFAM" id="SSF109770">
    <property type="entry name" value="Nickel-containing superoxide dismutase, NiSOD"/>
    <property type="match status" value="1"/>
</dbReference>
<feature type="chain" id="PRO_5025588147" description="Superoxide dismutase [Ni]" evidence="1">
    <location>
        <begin position="25"/>
        <end position="146"/>
    </location>
</feature>
<name>A0A6C2ULY5_9BACT</name>
<evidence type="ECO:0000313" key="3">
    <source>
        <dbReference type="Proteomes" id="UP000346198"/>
    </source>
</evidence>
<evidence type="ECO:0008006" key="4">
    <source>
        <dbReference type="Google" id="ProtNLM"/>
    </source>
</evidence>
<accession>A0A6C2ULY5</accession>
<dbReference type="Proteomes" id="UP000346198">
    <property type="component" value="Unassembled WGS sequence"/>
</dbReference>
<proteinExistence type="predicted"/>
<feature type="signal peptide" evidence="1">
    <location>
        <begin position="1"/>
        <end position="24"/>
    </location>
</feature>
<dbReference type="Gene3D" id="1.20.120.400">
    <property type="entry name" value="Nickel-containing superoxide dismutase"/>
    <property type="match status" value="1"/>
</dbReference>
<protein>
    <recommendedName>
        <fullName evidence="4">Superoxide dismutase [Ni]</fullName>
    </recommendedName>
</protein>
<keyword evidence="3" id="KW-1185">Reference proteome</keyword>